<keyword evidence="3" id="KW-1185">Reference proteome</keyword>
<protein>
    <submittedName>
        <fullName evidence="2">RNA-binding domain-containing protein</fullName>
    </submittedName>
</protein>
<dbReference type="Gene3D" id="3.30.565.60">
    <property type="match status" value="1"/>
</dbReference>
<dbReference type="EMBL" id="JBHLTS010000021">
    <property type="protein sequence ID" value="MFC0514697.1"/>
    <property type="molecule type" value="Genomic_DNA"/>
</dbReference>
<evidence type="ECO:0000313" key="3">
    <source>
        <dbReference type="Proteomes" id="UP001589828"/>
    </source>
</evidence>
<dbReference type="PANTHER" id="PTHR30595:SF6">
    <property type="entry name" value="SCHLAFEN ALBA-2 DOMAIN-CONTAINING PROTEIN"/>
    <property type="match status" value="1"/>
</dbReference>
<accession>A0ABV6L5I3</accession>
<dbReference type="RefSeq" id="WP_377022540.1">
    <property type="nucleotide sequence ID" value="NZ_JBHLTS010000021.1"/>
</dbReference>
<dbReference type="Pfam" id="PF04326">
    <property type="entry name" value="SLFN_AlbA_2"/>
    <property type="match status" value="1"/>
</dbReference>
<reference evidence="2 3" key="1">
    <citation type="submission" date="2024-09" db="EMBL/GenBank/DDBJ databases">
        <authorList>
            <person name="Sun Q."/>
            <person name="Mori K."/>
        </authorList>
    </citation>
    <scope>NUCLEOTIDE SEQUENCE [LARGE SCALE GENOMIC DNA]</scope>
    <source>
        <strain evidence="2 3">NCAIM B.02415</strain>
    </source>
</reference>
<dbReference type="InterPro" id="IPR038475">
    <property type="entry name" value="RecG_C_sf"/>
</dbReference>
<name>A0ABV6L5I3_9SPHI</name>
<evidence type="ECO:0000313" key="2">
    <source>
        <dbReference type="EMBL" id="MFC0514697.1"/>
    </source>
</evidence>
<dbReference type="PANTHER" id="PTHR30595">
    <property type="entry name" value="GLPR-RELATED TRANSCRIPTIONAL REPRESSOR"/>
    <property type="match status" value="1"/>
</dbReference>
<organism evidence="2 3">
    <name type="scientific">Mucilaginibacter angelicae</name>
    <dbReference type="NCBI Taxonomy" id="869718"/>
    <lineage>
        <taxon>Bacteria</taxon>
        <taxon>Pseudomonadati</taxon>
        <taxon>Bacteroidota</taxon>
        <taxon>Sphingobacteriia</taxon>
        <taxon>Sphingobacteriales</taxon>
        <taxon>Sphingobacteriaceae</taxon>
        <taxon>Mucilaginibacter</taxon>
    </lineage>
</organism>
<dbReference type="Proteomes" id="UP001589828">
    <property type="component" value="Unassembled WGS sequence"/>
</dbReference>
<dbReference type="Pfam" id="PF13749">
    <property type="entry name" value="HATPase_c_4"/>
    <property type="match status" value="1"/>
</dbReference>
<dbReference type="InterPro" id="IPR038461">
    <property type="entry name" value="Schlafen_AlbA_2_dom_sf"/>
</dbReference>
<feature type="domain" description="Schlafen AlbA-2" evidence="1">
    <location>
        <begin position="17"/>
        <end position="145"/>
    </location>
</feature>
<proteinExistence type="predicted"/>
<sequence length="512" mass="58327">MALPIDIDGLINVRTVESVRIEFKKGWNPYSILKSVCAFANDIDEYGGGFIVIGIEEKDGSPILPPTGLSQNAIDTIQREFFKLCQDDLKENLFPVIEPIYFQDKWIVVIRVTTGEQRPYYAADSAGRNARMKMFVRHGAITKEANRDQEIRLRELAVHKHFDDRVNLKASIGDIDIGLILAYLQDINSQLFTEAHGMSLEDLCLKMQIIRGPKENLKPLNVGLLLFNKQPETFFAGCVTNLVEFDDEAGTQISEKQFKGPIHIQIRNILEYLNTAVIKQYLKKDASRAESIRFYNYPYAALEEAIVNALYHRSYENENPNEIRIYKQPAKHQTGFVTNDGRRIEILSYPGPLPPIDENALAALKITARNYRNVKLGDWLKNIKLAEKFATGIPTIVDALYDNGSPRPLLSTDAERSHFLVVFHIHPDTPVESKKDVAEFIPIHLTNMQQRLLEKLMDEPLSDAELFSAVDGLNKDDIDYLLAQILIRTKYKSSEYIYFITETGRLALKNSF</sequence>
<comment type="caution">
    <text evidence="2">The sequence shown here is derived from an EMBL/GenBank/DDBJ whole genome shotgun (WGS) entry which is preliminary data.</text>
</comment>
<gene>
    <name evidence="2" type="ORF">ACFFGT_10825</name>
</gene>
<evidence type="ECO:0000259" key="1">
    <source>
        <dbReference type="Pfam" id="PF04326"/>
    </source>
</evidence>
<dbReference type="InterPro" id="IPR007421">
    <property type="entry name" value="Schlafen_AlbA_2_dom"/>
</dbReference>
<dbReference type="Gene3D" id="3.30.950.30">
    <property type="entry name" value="Schlafen, AAA domain"/>
    <property type="match status" value="1"/>
</dbReference>